<evidence type="ECO:0000256" key="3">
    <source>
        <dbReference type="SAM" id="Phobius"/>
    </source>
</evidence>
<feature type="transmembrane region" description="Helical" evidence="3">
    <location>
        <begin position="83"/>
        <end position="99"/>
    </location>
</feature>
<proteinExistence type="predicted"/>
<dbReference type="GO" id="GO:0016020">
    <property type="term" value="C:membrane"/>
    <property type="evidence" value="ECO:0007669"/>
    <property type="project" value="InterPro"/>
</dbReference>
<accession>A0A7Y3SUD2</accession>
<feature type="transmembrane region" description="Helical" evidence="3">
    <location>
        <begin position="156"/>
        <end position="174"/>
    </location>
</feature>
<feature type="transmembrane region" description="Helical" evidence="3">
    <location>
        <begin position="111"/>
        <end position="136"/>
    </location>
</feature>
<organism evidence="4 5">
    <name type="scientific">Clostridium estertheticum</name>
    <dbReference type="NCBI Taxonomy" id="238834"/>
    <lineage>
        <taxon>Bacteria</taxon>
        <taxon>Bacillati</taxon>
        <taxon>Bacillota</taxon>
        <taxon>Clostridia</taxon>
        <taxon>Eubacteriales</taxon>
        <taxon>Clostridiaceae</taxon>
        <taxon>Clostridium</taxon>
    </lineage>
</organism>
<dbReference type="Pfam" id="PF07155">
    <property type="entry name" value="ECF-ribofla_trS"/>
    <property type="match status" value="1"/>
</dbReference>
<reference evidence="4 5" key="1">
    <citation type="submission" date="2020-05" db="EMBL/GenBank/DDBJ databases">
        <title>Complete genome of Clostridium estertheticum subspecies estertheticum, isolated from Vacuum packed lamb meat from New Zealand imported to Switzerland.</title>
        <authorList>
            <person name="Wambui J."/>
            <person name="Stevens M.J.A."/>
            <person name="Stephan R."/>
        </authorList>
    </citation>
    <scope>NUCLEOTIDE SEQUENCE [LARGE SCALE GENOMIC DNA]</scope>
    <source>
        <strain evidence="4 5">CEST001</strain>
    </source>
</reference>
<dbReference type="EMBL" id="JABEYB010000002">
    <property type="protein sequence ID" value="NNU74782.1"/>
    <property type="molecule type" value="Genomic_DNA"/>
</dbReference>
<keyword evidence="1 3" id="KW-0812">Transmembrane</keyword>
<keyword evidence="2 3" id="KW-1133">Transmembrane helix</keyword>
<keyword evidence="3" id="KW-0472">Membrane</keyword>
<gene>
    <name evidence="4" type="ORF">HLQ16_02400</name>
</gene>
<protein>
    <submittedName>
        <fullName evidence="4">ECF transporter S component</fullName>
    </submittedName>
</protein>
<comment type="caution">
    <text evidence="4">The sequence shown here is derived from an EMBL/GenBank/DDBJ whole genome shotgun (WGS) entry which is preliminary data.</text>
</comment>
<name>A0A7Y3SUD2_9CLOT</name>
<dbReference type="InterPro" id="IPR009825">
    <property type="entry name" value="ECF_substrate-spec-like"/>
</dbReference>
<evidence type="ECO:0000313" key="5">
    <source>
        <dbReference type="Proteomes" id="UP000531659"/>
    </source>
</evidence>
<feature type="transmembrane region" description="Helical" evidence="3">
    <location>
        <begin position="12"/>
        <end position="30"/>
    </location>
</feature>
<dbReference type="Gene3D" id="1.10.1760.20">
    <property type="match status" value="1"/>
</dbReference>
<evidence type="ECO:0000313" key="4">
    <source>
        <dbReference type="EMBL" id="NNU74782.1"/>
    </source>
</evidence>
<dbReference type="Proteomes" id="UP000531659">
    <property type="component" value="Unassembled WGS sequence"/>
</dbReference>
<dbReference type="AlphaFoldDB" id="A0A7Y3SUD2"/>
<dbReference type="PANTHER" id="PTHR37815:SF3">
    <property type="entry name" value="UPF0397 PROTEIN SPR0429"/>
    <property type="match status" value="1"/>
</dbReference>
<dbReference type="RefSeq" id="WP_171295640.1">
    <property type="nucleotide sequence ID" value="NZ_CP087098.1"/>
</dbReference>
<evidence type="ECO:0000256" key="1">
    <source>
        <dbReference type="ARBA" id="ARBA00022692"/>
    </source>
</evidence>
<evidence type="ECO:0000256" key="2">
    <source>
        <dbReference type="ARBA" id="ARBA00022989"/>
    </source>
</evidence>
<dbReference type="PANTHER" id="PTHR37815">
    <property type="entry name" value="UPF0397 PROTEIN BC_2624-RELATED"/>
    <property type="match status" value="1"/>
</dbReference>
<sequence>MESSNTSIKTIDIVQIGIMAAITFLATSVIHVPTFMGVLHLGDSMVFLSAILFGRRKSAIASAVGMCLFDIVSGYAMWAPFTFVIKGLMGYIAGTIAYRKDYNGNNTLNNIFAFVVAGIWMIAAYYIGGTIILTFISKDFAIKQALIISLKDIPTNIIQVVAGIVLALPLTASLKMKLNR</sequence>